<dbReference type="Proteomes" id="UP001175228">
    <property type="component" value="Unassembled WGS sequence"/>
</dbReference>
<dbReference type="AlphaFoldDB" id="A0AA39PFJ5"/>
<gene>
    <name evidence="1" type="ORF">EDD18DRAFT_1112477</name>
</gene>
<organism evidence="1 2">
    <name type="scientific">Armillaria luteobubalina</name>
    <dbReference type="NCBI Taxonomy" id="153913"/>
    <lineage>
        <taxon>Eukaryota</taxon>
        <taxon>Fungi</taxon>
        <taxon>Dikarya</taxon>
        <taxon>Basidiomycota</taxon>
        <taxon>Agaricomycotina</taxon>
        <taxon>Agaricomycetes</taxon>
        <taxon>Agaricomycetidae</taxon>
        <taxon>Agaricales</taxon>
        <taxon>Marasmiineae</taxon>
        <taxon>Physalacriaceae</taxon>
        <taxon>Armillaria</taxon>
    </lineage>
</organism>
<protein>
    <submittedName>
        <fullName evidence="1">Uncharacterized protein</fullName>
    </submittedName>
</protein>
<evidence type="ECO:0000313" key="1">
    <source>
        <dbReference type="EMBL" id="KAK0482841.1"/>
    </source>
</evidence>
<reference evidence="1" key="1">
    <citation type="submission" date="2023-06" db="EMBL/GenBank/DDBJ databases">
        <authorList>
            <consortium name="Lawrence Berkeley National Laboratory"/>
            <person name="Ahrendt S."/>
            <person name="Sahu N."/>
            <person name="Indic B."/>
            <person name="Wong-Bajracharya J."/>
            <person name="Merenyi Z."/>
            <person name="Ke H.-M."/>
            <person name="Monk M."/>
            <person name="Kocsube S."/>
            <person name="Drula E."/>
            <person name="Lipzen A."/>
            <person name="Balint B."/>
            <person name="Henrissat B."/>
            <person name="Andreopoulos B."/>
            <person name="Martin F.M."/>
            <person name="Harder C.B."/>
            <person name="Rigling D."/>
            <person name="Ford K.L."/>
            <person name="Foster G.D."/>
            <person name="Pangilinan J."/>
            <person name="Papanicolaou A."/>
            <person name="Barry K."/>
            <person name="LaButti K."/>
            <person name="Viragh M."/>
            <person name="Koriabine M."/>
            <person name="Yan M."/>
            <person name="Riley R."/>
            <person name="Champramary S."/>
            <person name="Plett K.L."/>
            <person name="Tsai I.J."/>
            <person name="Slot J."/>
            <person name="Sipos G."/>
            <person name="Plett J."/>
            <person name="Nagy L.G."/>
            <person name="Grigoriev I.V."/>
        </authorList>
    </citation>
    <scope>NUCLEOTIDE SEQUENCE</scope>
    <source>
        <strain evidence="1">HWK02</strain>
    </source>
</reference>
<evidence type="ECO:0000313" key="2">
    <source>
        <dbReference type="Proteomes" id="UP001175228"/>
    </source>
</evidence>
<sequence>METEFQTCACQTGFGPHEEEYLCKNAFDTTWKDFLLHWPPEDHSKGGLWRHHEHVKNALCWLFNTLDPDFFYPCGKLENQCSTIQCAKVPQPIKIYTLPTPEEQAKDMAIHATKWVVKKWKNVGLDMLLEASTFRCDTMNFHRT</sequence>
<accession>A0AA39PFJ5</accession>
<dbReference type="EMBL" id="JAUEPU010000064">
    <property type="protein sequence ID" value="KAK0482841.1"/>
    <property type="molecule type" value="Genomic_DNA"/>
</dbReference>
<keyword evidence="2" id="KW-1185">Reference proteome</keyword>
<proteinExistence type="predicted"/>
<name>A0AA39PFJ5_9AGAR</name>
<comment type="caution">
    <text evidence="1">The sequence shown here is derived from an EMBL/GenBank/DDBJ whole genome shotgun (WGS) entry which is preliminary data.</text>
</comment>